<keyword evidence="3" id="KW-1185">Reference proteome</keyword>
<feature type="transmembrane region" description="Helical" evidence="1">
    <location>
        <begin position="248"/>
        <end position="269"/>
    </location>
</feature>
<dbReference type="InterPro" id="IPR036259">
    <property type="entry name" value="MFS_trans_sf"/>
</dbReference>
<dbReference type="Proteomes" id="UP001279681">
    <property type="component" value="Unassembled WGS sequence"/>
</dbReference>
<dbReference type="InterPro" id="IPR011701">
    <property type="entry name" value="MFS"/>
</dbReference>
<feature type="transmembrane region" description="Helical" evidence="1">
    <location>
        <begin position="76"/>
        <end position="96"/>
    </location>
</feature>
<protein>
    <submittedName>
        <fullName evidence="2">MFS transporter</fullName>
    </submittedName>
</protein>
<name>A0ABU4W6L3_9FUSO</name>
<feature type="transmembrane region" description="Helical" evidence="1">
    <location>
        <begin position="45"/>
        <end position="64"/>
    </location>
</feature>
<proteinExistence type="predicted"/>
<keyword evidence="1" id="KW-0472">Membrane</keyword>
<keyword evidence="1" id="KW-0812">Transmembrane</keyword>
<feature type="transmembrane region" description="Helical" evidence="1">
    <location>
        <begin position="281"/>
        <end position="300"/>
    </location>
</feature>
<dbReference type="CDD" id="cd06174">
    <property type="entry name" value="MFS"/>
    <property type="match status" value="1"/>
</dbReference>
<dbReference type="PANTHER" id="PTHR23526:SF2">
    <property type="entry name" value="MAJOR FACILITATOR SUPERFAMILY (MFS) PROFILE DOMAIN-CONTAINING PROTEIN"/>
    <property type="match status" value="1"/>
</dbReference>
<evidence type="ECO:0000256" key="1">
    <source>
        <dbReference type="SAM" id="Phobius"/>
    </source>
</evidence>
<feature type="transmembrane region" description="Helical" evidence="1">
    <location>
        <begin position="170"/>
        <end position="191"/>
    </location>
</feature>
<evidence type="ECO:0000313" key="3">
    <source>
        <dbReference type="Proteomes" id="UP001279681"/>
    </source>
</evidence>
<evidence type="ECO:0000313" key="2">
    <source>
        <dbReference type="EMBL" id="MDX8335171.1"/>
    </source>
</evidence>
<feature type="transmembrane region" description="Helical" evidence="1">
    <location>
        <begin position="144"/>
        <end position="164"/>
    </location>
</feature>
<feature type="transmembrane region" description="Helical" evidence="1">
    <location>
        <begin position="20"/>
        <end position="39"/>
    </location>
</feature>
<feature type="transmembrane region" description="Helical" evidence="1">
    <location>
        <begin position="384"/>
        <end position="401"/>
    </location>
</feature>
<sequence>MFYSSYEKNKFLITIEGMSANMLSLGIQGFALTALALYFKCEPFWISLITTLPLGLQLLQIFLGKYYSLFKTKKKALLFSAAAARIPMCFLFFIVLFDKIDYRYLVGIVFVYSFFSAFLSGIWTSSVGDIIKKEDRGRFFSKRFTLISISTIAFSYIVSNALNYRPGKTSILILTLIIAISAITTLILLYFHDIPNFQEDKKEFSIAKPLKDPNFFNFLTFIAMWNFSIEFTKPYFYYFAVVDLNAPYSILGLSSSLTAILSIGAFFVYGKLVERIGYKKLLSFGIGVTSYVVVFYFLMTKETVNSLIMLDAIGTAIGWSAINLSLFSLLLELSSPDRDSYTAAYSLAVGVLGLTGALLGGYLANFLNGKTILIFGDSYAGLKLMFFISLFLRFYCMLLLTKVRAYQKNLYYPGLYPSLIYLLRNKR</sequence>
<reference evidence="3" key="1">
    <citation type="submission" date="2023-07" db="EMBL/GenBank/DDBJ databases">
        <authorList>
            <person name="Colorado M.A."/>
            <person name="Villamil L.M."/>
            <person name="Melo J.F."/>
            <person name="Rodriguez J.A."/>
            <person name="Ruiz R.Y."/>
        </authorList>
    </citation>
    <scope>NUCLEOTIDE SEQUENCE [LARGE SCALE GENOMIC DNA]</scope>
    <source>
        <strain evidence="3">C33</strain>
    </source>
</reference>
<gene>
    <name evidence="2" type="ORF">RFV38_01465</name>
</gene>
<dbReference type="Pfam" id="PF07690">
    <property type="entry name" value="MFS_1"/>
    <property type="match status" value="1"/>
</dbReference>
<dbReference type="EMBL" id="JAVIKH010000001">
    <property type="protein sequence ID" value="MDX8335171.1"/>
    <property type="molecule type" value="Genomic_DNA"/>
</dbReference>
<dbReference type="Gene3D" id="1.20.1250.20">
    <property type="entry name" value="MFS general substrate transporter like domains"/>
    <property type="match status" value="2"/>
</dbReference>
<accession>A0ABU4W6L3</accession>
<dbReference type="PANTHER" id="PTHR23526">
    <property type="entry name" value="INTEGRAL MEMBRANE TRANSPORT PROTEIN-RELATED"/>
    <property type="match status" value="1"/>
</dbReference>
<feature type="transmembrane region" description="Helical" evidence="1">
    <location>
        <begin position="212"/>
        <end position="228"/>
    </location>
</feature>
<feature type="transmembrane region" description="Helical" evidence="1">
    <location>
        <begin position="343"/>
        <end position="364"/>
    </location>
</feature>
<keyword evidence="1" id="KW-1133">Transmembrane helix</keyword>
<feature type="transmembrane region" description="Helical" evidence="1">
    <location>
        <begin position="102"/>
        <end position="123"/>
    </location>
</feature>
<dbReference type="InterPro" id="IPR052528">
    <property type="entry name" value="Sugar_transport-like"/>
</dbReference>
<organism evidence="2 3">
    <name type="scientific">Candidatus Cetobacterium colombiensis</name>
    <dbReference type="NCBI Taxonomy" id="3073100"/>
    <lineage>
        <taxon>Bacteria</taxon>
        <taxon>Fusobacteriati</taxon>
        <taxon>Fusobacteriota</taxon>
        <taxon>Fusobacteriia</taxon>
        <taxon>Fusobacteriales</taxon>
        <taxon>Fusobacteriaceae</taxon>
        <taxon>Cetobacterium</taxon>
    </lineage>
</organism>
<comment type="caution">
    <text evidence="2">The sequence shown here is derived from an EMBL/GenBank/DDBJ whole genome shotgun (WGS) entry which is preliminary data.</text>
</comment>
<dbReference type="SUPFAM" id="SSF103473">
    <property type="entry name" value="MFS general substrate transporter"/>
    <property type="match status" value="1"/>
</dbReference>
<feature type="transmembrane region" description="Helical" evidence="1">
    <location>
        <begin position="312"/>
        <end position="331"/>
    </location>
</feature>
<dbReference type="RefSeq" id="WP_320312580.1">
    <property type="nucleotide sequence ID" value="NZ_JAVIKH010000001.1"/>
</dbReference>